<organism evidence="3 4">
    <name type="scientific">Plasmopara halstedii</name>
    <name type="common">Downy mildew of sunflower</name>
    <dbReference type="NCBI Taxonomy" id="4781"/>
    <lineage>
        <taxon>Eukaryota</taxon>
        <taxon>Sar</taxon>
        <taxon>Stramenopiles</taxon>
        <taxon>Oomycota</taxon>
        <taxon>Peronosporomycetes</taxon>
        <taxon>Peronosporales</taxon>
        <taxon>Peronosporaceae</taxon>
        <taxon>Plasmopara</taxon>
    </lineage>
</organism>
<dbReference type="EMBL" id="CCYD01001551">
    <property type="protein sequence ID" value="CEG45230.1"/>
    <property type="molecule type" value="Genomic_DNA"/>
</dbReference>
<keyword evidence="1" id="KW-0732">Signal</keyword>
<dbReference type="PROSITE" id="PS51465">
    <property type="entry name" value="KAZAL_2"/>
    <property type="match status" value="1"/>
</dbReference>
<name>A0A0P1AVJ2_PLAHL</name>
<dbReference type="PROSITE" id="PS51257">
    <property type="entry name" value="PROKAR_LIPOPROTEIN"/>
    <property type="match status" value="1"/>
</dbReference>
<dbReference type="RefSeq" id="XP_024581599.1">
    <property type="nucleotide sequence ID" value="XM_024715952.1"/>
</dbReference>
<dbReference type="AlphaFoldDB" id="A0A0P1AVJ2"/>
<dbReference type="Gene3D" id="3.30.60.30">
    <property type="match status" value="1"/>
</dbReference>
<evidence type="ECO:0000256" key="1">
    <source>
        <dbReference type="SAM" id="SignalP"/>
    </source>
</evidence>
<dbReference type="SMART" id="SM00280">
    <property type="entry name" value="KAZAL"/>
    <property type="match status" value="1"/>
</dbReference>
<dbReference type="SUPFAM" id="SSF100895">
    <property type="entry name" value="Kazal-type serine protease inhibitors"/>
    <property type="match status" value="1"/>
</dbReference>
<dbReference type="Proteomes" id="UP000054928">
    <property type="component" value="Unassembled WGS sequence"/>
</dbReference>
<proteinExistence type="predicted"/>
<dbReference type="InterPro" id="IPR036058">
    <property type="entry name" value="Kazal_dom_sf"/>
</dbReference>
<evidence type="ECO:0000313" key="4">
    <source>
        <dbReference type="Proteomes" id="UP000054928"/>
    </source>
</evidence>
<dbReference type="Pfam" id="PF07648">
    <property type="entry name" value="Kazal_2"/>
    <property type="match status" value="1"/>
</dbReference>
<dbReference type="CDD" id="cd00104">
    <property type="entry name" value="KAZAL_FS"/>
    <property type="match status" value="1"/>
</dbReference>
<feature type="signal peptide" evidence="1">
    <location>
        <begin position="1"/>
        <end position="23"/>
    </location>
</feature>
<feature type="domain" description="Kazal-like" evidence="2">
    <location>
        <begin position="35"/>
        <end position="86"/>
    </location>
</feature>
<accession>A0A0P1AVJ2</accession>
<dbReference type="OrthoDB" id="126772at2759"/>
<sequence length="251" mass="28496">MKLSITFTFAAVTVTSSCATVSALDNHHDNAIGFRHNTLPCTDVLCDDDYAPVCGFDNKTYPNACIFQATNCHTNVTMAYLGPCRDRFVNNERVHSSASATSSNEKTPLIRDRTHSANEERGVSFHPGEATPLLTKEVPYSKLQRMIDEVVADDVLLAEGVHPYDYLKGLHDRFSTWDWKLFGSFTSWLKWLRTIFGLRVDKSAEPMKVLKRIDRAAKLRLAQLRPSIYADYVSYAKLYNKYHLIQVITEH</sequence>
<dbReference type="GeneID" id="36396597"/>
<keyword evidence="4" id="KW-1185">Reference proteome</keyword>
<protein>
    <submittedName>
        <fullName evidence="3">Protease inhibitor protein</fullName>
    </submittedName>
</protein>
<reference evidence="4" key="1">
    <citation type="submission" date="2014-09" db="EMBL/GenBank/DDBJ databases">
        <authorList>
            <person name="Sharma Rahul"/>
            <person name="Thines Marco"/>
        </authorList>
    </citation>
    <scope>NUCLEOTIDE SEQUENCE [LARGE SCALE GENOMIC DNA]</scope>
</reference>
<evidence type="ECO:0000259" key="2">
    <source>
        <dbReference type="PROSITE" id="PS51465"/>
    </source>
</evidence>
<evidence type="ECO:0000313" key="3">
    <source>
        <dbReference type="EMBL" id="CEG45230.1"/>
    </source>
</evidence>
<dbReference type="InterPro" id="IPR002350">
    <property type="entry name" value="Kazal_dom"/>
</dbReference>
<feature type="chain" id="PRO_5006058962" evidence="1">
    <location>
        <begin position="24"/>
        <end position="251"/>
    </location>
</feature>